<dbReference type="GO" id="GO:0000976">
    <property type="term" value="F:transcription cis-regulatory region binding"/>
    <property type="evidence" value="ECO:0007669"/>
    <property type="project" value="TreeGrafter"/>
</dbReference>
<sequence length="196" mass="21224">MARSDAAENVSRLLRAARDAVAADGPGVGVRVIAERAEVGVSTLYRHFPDKGSLIDAVSVHRWATMDGLARRPLAREGSLSRIVLLLDTFSRMVSADHGFIESTGIRVGRLPAAAIRGPKTAFDEALAGLWVRAQQEGQVHRYADPRDLIELTGAIRERTRRPAQLRLLVQGVCVQPEAGTALLTDSLRAPDPGYL</sequence>
<keyword evidence="1" id="KW-0805">Transcription regulation</keyword>
<evidence type="ECO:0000256" key="2">
    <source>
        <dbReference type="ARBA" id="ARBA00023125"/>
    </source>
</evidence>
<dbReference type="PROSITE" id="PS50977">
    <property type="entry name" value="HTH_TETR_2"/>
    <property type="match status" value="1"/>
</dbReference>
<accession>A0A1I3Z8T7</accession>
<evidence type="ECO:0000256" key="4">
    <source>
        <dbReference type="PROSITE-ProRule" id="PRU00335"/>
    </source>
</evidence>
<dbReference type="Pfam" id="PF00440">
    <property type="entry name" value="TetR_N"/>
    <property type="match status" value="1"/>
</dbReference>
<dbReference type="GO" id="GO:0003700">
    <property type="term" value="F:DNA-binding transcription factor activity"/>
    <property type="evidence" value="ECO:0007669"/>
    <property type="project" value="TreeGrafter"/>
</dbReference>
<dbReference type="STRING" id="504800.SAMN04488085_101398"/>
<keyword evidence="3" id="KW-0804">Transcription</keyword>
<name>A0A1I3Z8T7_9ACTN</name>
<evidence type="ECO:0000313" key="6">
    <source>
        <dbReference type="EMBL" id="SFK39979.1"/>
    </source>
</evidence>
<proteinExistence type="predicted"/>
<reference evidence="6 7" key="1">
    <citation type="submission" date="2016-10" db="EMBL/GenBank/DDBJ databases">
        <authorList>
            <person name="de Groot N.N."/>
        </authorList>
    </citation>
    <scope>NUCLEOTIDE SEQUENCE [LARGE SCALE GENOMIC DNA]</scope>
    <source>
        <strain evidence="6 7">DSM 45317</strain>
    </source>
</reference>
<protein>
    <submittedName>
        <fullName evidence="6">Transcriptional regulator, TetR family</fullName>
    </submittedName>
</protein>
<dbReference type="EMBL" id="FOSW01000001">
    <property type="protein sequence ID" value="SFK39979.1"/>
    <property type="molecule type" value="Genomic_DNA"/>
</dbReference>
<dbReference type="InterPro" id="IPR050109">
    <property type="entry name" value="HTH-type_TetR-like_transc_reg"/>
</dbReference>
<feature type="DNA-binding region" description="H-T-H motif" evidence="4">
    <location>
        <begin position="29"/>
        <end position="48"/>
    </location>
</feature>
<dbReference type="SUPFAM" id="SSF46689">
    <property type="entry name" value="Homeodomain-like"/>
    <property type="match status" value="1"/>
</dbReference>
<dbReference type="InterPro" id="IPR009057">
    <property type="entry name" value="Homeodomain-like_sf"/>
</dbReference>
<evidence type="ECO:0000256" key="1">
    <source>
        <dbReference type="ARBA" id="ARBA00023015"/>
    </source>
</evidence>
<dbReference type="InterPro" id="IPR001647">
    <property type="entry name" value="HTH_TetR"/>
</dbReference>
<dbReference type="PANTHER" id="PTHR30055:SF234">
    <property type="entry name" value="HTH-TYPE TRANSCRIPTIONAL REGULATOR BETI"/>
    <property type="match status" value="1"/>
</dbReference>
<keyword evidence="7" id="KW-1185">Reference proteome</keyword>
<dbReference type="PRINTS" id="PR00455">
    <property type="entry name" value="HTHTETR"/>
</dbReference>
<dbReference type="PANTHER" id="PTHR30055">
    <property type="entry name" value="HTH-TYPE TRANSCRIPTIONAL REGULATOR RUTR"/>
    <property type="match status" value="1"/>
</dbReference>
<dbReference type="AlphaFoldDB" id="A0A1I3Z8T7"/>
<dbReference type="InParanoid" id="A0A1I3Z8T7"/>
<dbReference type="RefSeq" id="WP_177212594.1">
    <property type="nucleotide sequence ID" value="NZ_FOSW01000001.1"/>
</dbReference>
<evidence type="ECO:0000313" key="7">
    <source>
        <dbReference type="Proteomes" id="UP000199152"/>
    </source>
</evidence>
<evidence type="ECO:0000256" key="3">
    <source>
        <dbReference type="ARBA" id="ARBA00023163"/>
    </source>
</evidence>
<dbReference type="Gene3D" id="1.10.357.10">
    <property type="entry name" value="Tetracycline Repressor, domain 2"/>
    <property type="match status" value="1"/>
</dbReference>
<feature type="domain" description="HTH tetR-type" evidence="5">
    <location>
        <begin position="7"/>
        <end position="66"/>
    </location>
</feature>
<organism evidence="6 7">
    <name type="scientific">Geodermatophilus ruber</name>
    <dbReference type="NCBI Taxonomy" id="504800"/>
    <lineage>
        <taxon>Bacteria</taxon>
        <taxon>Bacillati</taxon>
        <taxon>Actinomycetota</taxon>
        <taxon>Actinomycetes</taxon>
        <taxon>Geodermatophilales</taxon>
        <taxon>Geodermatophilaceae</taxon>
        <taxon>Geodermatophilus</taxon>
    </lineage>
</organism>
<dbReference type="Proteomes" id="UP000199152">
    <property type="component" value="Unassembled WGS sequence"/>
</dbReference>
<keyword evidence="2 4" id="KW-0238">DNA-binding</keyword>
<gene>
    <name evidence="6" type="ORF">SAMN04488085_101398</name>
</gene>
<evidence type="ECO:0000259" key="5">
    <source>
        <dbReference type="PROSITE" id="PS50977"/>
    </source>
</evidence>